<feature type="domain" description="Carboxymuconolactone decarboxylase-like" evidence="1">
    <location>
        <begin position="13"/>
        <end position="96"/>
    </location>
</feature>
<accession>A0ABV8ST67</accession>
<evidence type="ECO:0000313" key="3">
    <source>
        <dbReference type="Proteomes" id="UP001595904"/>
    </source>
</evidence>
<evidence type="ECO:0000313" key="2">
    <source>
        <dbReference type="EMBL" id="MFC4309915.1"/>
    </source>
</evidence>
<dbReference type="EMBL" id="JBHSDU010000003">
    <property type="protein sequence ID" value="MFC4309915.1"/>
    <property type="molecule type" value="Genomic_DNA"/>
</dbReference>
<name>A0ABV8ST67_9GAMM</name>
<dbReference type="InterPro" id="IPR004675">
    <property type="entry name" value="AhpD_core"/>
</dbReference>
<sequence>MSQQRPFNFMKHPDIFKAMSGLSAGFEHSTLEHSVIELVKLRASQINGCGFCVDMHSKDARLEGETEQRLYLLSVWREAPGLYSAREQAALAWAEAVTKLENQHVPDAVYDQARAQFSDEELARLTLVVVSINGWNRFNIAFNVPAGNYKAGSLKAMRAQAS</sequence>
<dbReference type="InterPro" id="IPR029032">
    <property type="entry name" value="AhpD-like"/>
</dbReference>
<reference evidence="3" key="1">
    <citation type="journal article" date="2019" name="Int. J. Syst. Evol. Microbiol.">
        <title>The Global Catalogue of Microorganisms (GCM) 10K type strain sequencing project: providing services to taxonomists for standard genome sequencing and annotation.</title>
        <authorList>
            <consortium name="The Broad Institute Genomics Platform"/>
            <consortium name="The Broad Institute Genome Sequencing Center for Infectious Disease"/>
            <person name="Wu L."/>
            <person name="Ma J."/>
        </authorList>
    </citation>
    <scope>NUCLEOTIDE SEQUENCE [LARGE SCALE GENOMIC DNA]</scope>
    <source>
        <strain evidence="3">CGMCC 1.10759</strain>
    </source>
</reference>
<gene>
    <name evidence="2" type="ORF">ACFPN2_12560</name>
</gene>
<keyword evidence="3" id="KW-1185">Reference proteome</keyword>
<dbReference type="Proteomes" id="UP001595904">
    <property type="component" value="Unassembled WGS sequence"/>
</dbReference>
<dbReference type="InterPro" id="IPR003779">
    <property type="entry name" value="CMD-like"/>
</dbReference>
<dbReference type="NCBIfam" id="TIGR00778">
    <property type="entry name" value="ahpD_dom"/>
    <property type="match status" value="1"/>
</dbReference>
<dbReference type="SUPFAM" id="SSF69118">
    <property type="entry name" value="AhpD-like"/>
    <property type="match status" value="1"/>
</dbReference>
<organism evidence="2 3">
    <name type="scientific">Steroidobacter flavus</name>
    <dbReference type="NCBI Taxonomy" id="1842136"/>
    <lineage>
        <taxon>Bacteria</taxon>
        <taxon>Pseudomonadati</taxon>
        <taxon>Pseudomonadota</taxon>
        <taxon>Gammaproteobacteria</taxon>
        <taxon>Steroidobacterales</taxon>
        <taxon>Steroidobacteraceae</taxon>
        <taxon>Steroidobacter</taxon>
    </lineage>
</organism>
<protein>
    <submittedName>
        <fullName evidence="2">Carboxymuconolactone decarboxylase family protein</fullName>
    </submittedName>
</protein>
<dbReference type="Pfam" id="PF02627">
    <property type="entry name" value="CMD"/>
    <property type="match status" value="1"/>
</dbReference>
<evidence type="ECO:0000259" key="1">
    <source>
        <dbReference type="Pfam" id="PF02627"/>
    </source>
</evidence>
<proteinExistence type="predicted"/>
<dbReference type="PANTHER" id="PTHR34846">
    <property type="entry name" value="4-CARBOXYMUCONOLACTONE DECARBOXYLASE FAMILY PROTEIN (AFU_ORTHOLOGUE AFUA_6G11590)"/>
    <property type="match status" value="1"/>
</dbReference>
<dbReference type="PANTHER" id="PTHR34846:SF10">
    <property type="entry name" value="CYTOPLASMIC PROTEIN"/>
    <property type="match status" value="1"/>
</dbReference>
<dbReference type="Gene3D" id="1.20.1290.10">
    <property type="entry name" value="AhpD-like"/>
    <property type="match status" value="1"/>
</dbReference>
<comment type="caution">
    <text evidence="2">The sequence shown here is derived from an EMBL/GenBank/DDBJ whole genome shotgun (WGS) entry which is preliminary data.</text>
</comment>
<dbReference type="RefSeq" id="WP_380596977.1">
    <property type="nucleotide sequence ID" value="NZ_JBHSDU010000003.1"/>
</dbReference>